<dbReference type="GO" id="GO:0005524">
    <property type="term" value="F:ATP binding"/>
    <property type="evidence" value="ECO:0007669"/>
    <property type="project" value="InterPro"/>
</dbReference>
<dbReference type="GO" id="GO:0052726">
    <property type="term" value="F:inositol-1,3,4-trisphosphate 5-kinase activity"/>
    <property type="evidence" value="ECO:0007669"/>
    <property type="project" value="InterPro"/>
</dbReference>
<dbReference type="GO" id="GO:0052725">
    <property type="term" value="F:inositol-1,3,4-trisphosphate 6-kinase activity"/>
    <property type="evidence" value="ECO:0007669"/>
    <property type="project" value="InterPro"/>
</dbReference>
<dbReference type="InterPro" id="IPR008656">
    <property type="entry name" value="Inositol_tetrakis-P_1-kinase"/>
</dbReference>
<reference evidence="1 2" key="1">
    <citation type="journal article" date="2016" name="G3 (Bethesda)">
        <title>First Draft Assembly and Annotation of the Genome of a California Endemic Oak Quercus lobata Nee (Fagaceae).</title>
        <authorList>
            <person name="Sork V.L."/>
            <person name="Fitz-Gibbon S.T."/>
            <person name="Puiu D."/>
            <person name="Crepeau M."/>
            <person name="Gugger P.F."/>
            <person name="Sherman R."/>
            <person name="Stevens K."/>
            <person name="Langley C.H."/>
            <person name="Pellegrini M."/>
            <person name="Salzberg S.L."/>
        </authorList>
    </citation>
    <scope>NUCLEOTIDE SEQUENCE [LARGE SCALE GENOMIC DNA]</scope>
    <source>
        <strain evidence="1 2">cv. SW786</strain>
    </source>
</reference>
<dbReference type="Gramene" id="QL10p064396:mrna">
    <property type="protein sequence ID" value="QL10p064396:mrna"/>
    <property type="gene ID" value="QL10p064396"/>
</dbReference>
<proteinExistence type="predicted"/>
<dbReference type="AlphaFoldDB" id="A0A7N2MUB6"/>
<dbReference type="InParanoid" id="A0A7N2MUB6"/>
<dbReference type="GO" id="GO:0047325">
    <property type="term" value="F:inositol-3,4,5,6-tetrakisphosphate 1-kinase activity"/>
    <property type="evidence" value="ECO:0007669"/>
    <property type="project" value="InterPro"/>
</dbReference>
<keyword evidence="2" id="KW-1185">Reference proteome</keyword>
<dbReference type="GO" id="GO:0005737">
    <property type="term" value="C:cytoplasm"/>
    <property type="evidence" value="ECO:0007669"/>
    <property type="project" value="TreeGrafter"/>
</dbReference>
<dbReference type="GO" id="GO:0000287">
    <property type="term" value="F:magnesium ion binding"/>
    <property type="evidence" value="ECO:0007669"/>
    <property type="project" value="InterPro"/>
</dbReference>
<dbReference type="PANTHER" id="PTHR14217">
    <property type="entry name" value="INOSITOL-TETRAKISPHOSPHATE 1-KINASE"/>
    <property type="match status" value="1"/>
</dbReference>
<protein>
    <submittedName>
        <fullName evidence="1">Uncharacterized protein</fullName>
    </submittedName>
</protein>
<dbReference type="EnsemblPlants" id="QL10p064396:mrna">
    <property type="protein sequence ID" value="QL10p064396:mrna"/>
    <property type="gene ID" value="QL10p064396"/>
</dbReference>
<dbReference type="GO" id="GO:0032957">
    <property type="term" value="P:inositol trisphosphate metabolic process"/>
    <property type="evidence" value="ECO:0007669"/>
    <property type="project" value="InterPro"/>
</dbReference>
<dbReference type="Proteomes" id="UP000594261">
    <property type="component" value="Chromosome 10"/>
</dbReference>
<organism evidence="1 2">
    <name type="scientific">Quercus lobata</name>
    <name type="common">Valley oak</name>
    <dbReference type="NCBI Taxonomy" id="97700"/>
    <lineage>
        <taxon>Eukaryota</taxon>
        <taxon>Viridiplantae</taxon>
        <taxon>Streptophyta</taxon>
        <taxon>Embryophyta</taxon>
        <taxon>Tracheophyta</taxon>
        <taxon>Spermatophyta</taxon>
        <taxon>Magnoliopsida</taxon>
        <taxon>eudicotyledons</taxon>
        <taxon>Gunneridae</taxon>
        <taxon>Pentapetalae</taxon>
        <taxon>rosids</taxon>
        <taxon>fabids</taxon>
        <taxon>Fagales</taxon>
        <taxon>Fagaceae</taxon>
        <taxon>Quercus</taxon>
    </lineage>
</organism>
<dbReference type="PANTHER" id="PTHR14217:SF1">
    <property type="entry name" value="INOSITOL-TETRAKISPHOSPHATE 1-KINASE"/>
    <property type="match status" value="1"/>
</dbReference>
<dbReference type="EMBL" id="LRBV02000010">
    <property type="status" value="NOT_ANNOTATED_CDS"/>
    <property type="molecule type" value="Genomic_DNA"/>
</dbReference>
<name>A0A7N2MUB6_QUELO</name>
<reference evidence="1" key="2">
    <citation type="submission" date="2021-01" db="UniProtKB">
        <authorList>
            <consortium name="EnsemblPlants"/>
        </authorList>
    </citation>
    <scope>IDENTIFICATION</scope>
</reference>
<evidence type="ECO:0000313" key="2">
    <source>
        <dbReference type="Proteomes" id="UP000594261"/>
    </source>
</evidence>
<evidence type="ECO:0000313" key="1">
    <source>
        <dbReference type="EnsemblPlants" id="QL10p064396:mrna"/>
    </source>
</evidence>
<accession>A0A7N2MUB6</accession>
<sequence>MGAKVPWATGNSVVTVGYVMKPSHEEDFAKRGAFPLFPTQNGLIFMPLPLSSLYHLNYKRYLEDHPDCCVIDSFNNIYPVLDRLEIQEILLRLEDLKTEGRSTIRGPHFLKELCLDGFLVRIDSFKEPDLLRRLSES</sequence>